<proteinExistence type="predicted"/>
<dbReference type="PANTHER" id="PTHR32196">
    <property type="entry name" value="ABC TRANSPORTER PERMEASE PROTEIN YPHD-RELATED-RELATED"/>
    <property type="match status" value="1"/>
</dbReference>
<evidence type="ECO:0000313" key="11">
    <source>
        <dbReference type="Proteomes" id="UP001501251"/>
    </source>
</evidence>
<dbReference type="Proteomes" id="UP001501251">
    <property type="component" value="Unassembled WGS sequence"/>
</dbReference>
<keyword evidence="3" id="KW-1003">Cell membrane</keyword>
<evidence type="ECO:0000256" key="7">
    <source>
        <dbReference type="ARBA" id="ARBA00023136"/>
    </source>
</evidence>
<feature type="transmembrane region" description="Helical" evidence="9">
    <location>
        <begin position="330"/>
        <end position="346"/>
    </location>
</feature>
<keyword evidence="5 9" id="KW-0812">Transmembrane</keyword>
<feature type="transmembrane region" description="Helical" evidence="9">
    <location>
        <begin position="70"/>
        <end position="89"/>
    </location>
</feature>
<keyword evidence="11" id="KW-1185">Reference proteome</keyword>
<evidence type="ECO:0000256" key="8">
    <source>
        <dbReference type="SAM" id="MobiDB-lite"/>
    </source>
</evidence>
<dbReference type="InterPro" id="IPR001851">
    <property type="entry name" value="ABC_transp_permease"/>
</dbReference>
<reference evidence="11" key="1">
    <citation type="journal article" date="2019" name="Int. J. Syst. Evol. Microbiol.">
        <title>The Global Catalogue of Microorganisms (GCM) 10K type strain sequencing project: providing services to taxonomists for standard genome sequencing and annotation.</title>
        <authorList>
            <consortium name="The Broad Institute Genomics Platform"/>
            <consortium name="The Broad Institute Genome Sequencing Center for Infectious Disease"/>
            <person name="Wu L."/>
            <person name="Ma J."/>
        </authorList>
    </citation>
    <scope>NUCLEOTIDE SEQUENCE [LARGE SCALE GENOMIC DNA]</scope>
    <source>
        <strain evidence="11">JCM 17388</strain>
    </source>
</reference>
<protein>
    <submittedName>
        <fullName evidence="10">ABC transporter permease</fullName>
    </submittedName>
</protein>
<keyword evidence="6 9" id="KW-1133">Transmembrane helix</keyword>
<evidence type="ECO:0000256" key="3">
    <source>
        <dbReference type="ARBA" id="ARBA00022475"/>
    </source>
</evidence>
<evidence type="ECO:0000256" key="6">
    <source>
        <dbReference type="ARBA" id="ARBA00022989"/>
    </source>
</evidence>
<evidence type="ECO:0000256" key="5">
    <source>
        <dbReference type="ARBA" id="ARBA00022692"/>
    </source>
</evidence>
<organism evidence="10 11">
    <name type="scientific">Streptosporangium oxazolinicum</name>
    <dbReference type="NCBI Taxonomy" id="909287"/>
    <lineage>
        <taxon>Bacteria</taxon>
        <taxon>Bacillati</taxon>
        <taxon>Actinomycetota</taxon>
        <taxon>Actinomycetes</taxon>
        <taxon>Streptosporangiales</taxon>
        <taxon>Streptosporangiaceae</taxon>
        <taxon>Streptosporangium</taxon>
    </lineage>
</organism>
<keyword evidence="7 9" id="KW-0472">Membrane</keyword>
<dbReference type="RefSeq" id="WP_344913872.1">
    <property type="nucleotide sequence ID" value="NZ_BAABAQ010000001.1"/>
</dbReference>
<evidence type="ECO:0000313" key="10">
    <source>
        <dbReference type="EMBL" id="GAA4179888.1"/>
    </source>
</evidence>
<accession>A0ABP8A8N6</accession>
<evidence type="ECO:0000256" key="4">
    <source>
        <dbReference type="ARBA" id="ARBA00022519"/>
    </source>
</evidence>
<feature type="transmembrane region" description="Helical" evidence="9">
    <location>
        <begin position="251"/>
        <end position="270"/>
    </location>
</feature>
<feature type="transmembrane region" description="Helical" evidence="9">
    <location>
        <begin position="124"/>
        <end position="146"/>
    </location>
</feature>
<dbReference type="EMBL" id="BAABAQ010000001">
    <property type="protein sequence ID" value="GAA4179888.1"/>
    <property type="molecule type" value="Genomic_DNA"/>
</dbReference>
<feature type="region of interest" description="Disordered" evidence="8">
    <location>
        <begin position="1"/>
        <end position="20"/>
    </location>
</feature>
<gene>
    <name evidence="10" type="ORF">GCM10022252_01970</name>
</gene>
<sequence>MIPRETSPAPSSPGHSPPKRSAAEARRLSLVNGLFELRALIALLIVVVVFGLLSDTFLTLPSLITMTKHVAINAVIALGMLLVILKGGIDLSVGSIVGLSGVVAGELLEGLNLGFADAVAYPPVWGVIVLCVAIGMFVGLVNGIVITRFNVAPFIATFGMLYVTRGITLLISGGSTYPNLDGNPDLGNTGFEILGNGRPLGIPVAIWIMIFLAATVTLVLTRTPFGRWLYAAGGNERAAELSGVPVERVKTAVYVISGACAALAGLIIASQLTSATPLAGEMYELNAITAVILGGAALSGGRGTVRGTLVGAFVIGFLSDGLVLVGVSPFWQITIKGIVLVLAVMLDQGQRRFQRRGATVSAMAADRRPG</sequence>
<feature type="transmembrane region" description="Helical" evidence="9">
    <location>
        <begin position="200"/>
        <end position="220"/>
    </location>
</feature>
<evidence type="ECO:0000256" key="9">
    <source>
        <dbReference type="SAM" id="Phobius"/>
    </source>
</evidence>
<comment type="caution">
    <text evidence="10">The sequence shown here is derived from an EMBL/GenBank/DDBJ whole genome shotgun (WGS) entry which is preliminary data.</text>
</comment>
<keyword evidence="2" id="KW-0813">Transport</keyword>
<dbReference type="Pfam" id="PF02653">
    <property type="entry name" value="BPD_transp_2"/>
    <property type="match status" value="1"/>
</dbReference>
<feature type="transmembrane region" description="Helical" evidence="9">
    <location>
        <begin position="158"/>
        <end position="180"/>
    </location>
</feature>
<name>A0ABP8A8N6_9ACTN</name>
<comment type="subcellular location">
    <subcellularLocation>
        <location evidence="1">Cell membrane</location>
        <topology evidence="1">Multi-pass membrane protein</topology>
    </subcellularLocation>
</comment>
<evidence type="ECO:0000256" key="2">
    <source>
        <dbReference type="ARBA" id="ARBA00022448"/>
    </source>
</evidence>
<evidence type="ECO:0000256" key="1">
    <source>
        <dbReference type="ARBA" id="ARBA00004651"/>
    </source>
</evidence>
<dbReference type="CDD" id="cd06579">
    <property type="entry name" value="TM_PBP1_transp_AraH_like"/>
    <property type="match status" value="1"/>
</dbReference>
<dbReference type="PANTHER" id="PTHR32196:SF21">
    <property type="entry name" value="ABC TRANSPORTER PERMEASE PROTEIN YPHD-RELATED"/>
    <property type="match status" value="1"/>
</dbReference>
<keyword evidence="4" id="KW-0997">Cell inner membrane</keyword>
<feature type="transmembrane region" description="Helical" evidence="9">
    <location>
        <begin position="37"/>
        <end position="58"/>
    </location>
</feature>